<feature type="region of interest" description="Disordered" evidence="1">
    <location>
        <begin position="1"/>
        <end position="67"/>
    </location>
</feature>
<protein>
    <recommendedName>
        <fullName evidence="3">Transposase (Putative), gypsy type</fullName>
    </recommendedName>
</protein>
<dbReference type="AlphaFoldDB" id="A0A699JZ29"/>
<evidence type="ECO:0000313" key="2">
    <source>
        <dbReference type="EMBL" id="GFA60732.1"/>
    </source>
</evidence>
<proteinExistence type="predicted"/>
<feature type="compositionally biased region" description="Basic and acidic residues" evidence="1">
    <location>
        <begin position="1"/>
        <end position="18"/>
    </location>
</feature>
<organism evidence="2">
    <name type="scientific">Tanacetum cinerariifolium</name>
    <name type="common">Dalmatian daisy</name>
    <name type="synonym">Chrysanthemum cinerariifolium</name>
    <dbReference type="NCBI Taxonomy" id="118510"/>
    <lineage>
        <taxon>Eukaryota</taxon>
        <taxon>Viridiplantae</taxon>
        <taxon>Streptophyta</taxon>
        <taxon>Embryophyta</taxon>
        <taxon>Tracheophyta</taxon>
        <taxon>Spermatophyta</taxon>
        <taxon>Magnoliopsida</taxon>
        <taxon>eudicotyledons</taxon>
        <taxon>Gunneridae</taxon>
        <taxon>Pentapetalae</taxon>
        <taxon>asterids</taxon>
        <taxon>campanulids</taxon>
        <taxon>Asterales</taxon>
        <taxon>Asteraceae</taxon>
        <taxon>Asteroideae</taxon>
        <taxon>Anthemideae</taxon>
        <taxon>Anthemidinae</taxon>
        <taxon>Tanacetum</taxon>
    </lineage>
</organism>
<sequence>APDRGESELEASVDKLFDEGGSGIQAEQGDPAGGRGGLAKTSKEKETVVAGAGEPSHPPKKLREDHGTLSGASIYSSHLSGANIVEAGVDSFVRPFVSVIIAATTVTSTVDPAIVIKEKIVKPSLFSANSTSAGGTDPAMGSFTDLYGSDFLVGGIHTVISLDTDLQKVMEHDQIFTEFNVGAARQMSLSVEVMMHAEDEEIENLKVHLLLKEVEAAEAIRLRAKASYFEVTEKSLQDELLMYLLPHDCRCMSYRLYTDFVEVNLHLEERFYPHLLTTIAGHGWLITHGMKLAIAKCLNSTKYHSALGTAVSKAIKKGMQDGLAARITHGREVRALTDVAAHNPSTKDASIEALMNIMRLEEHLAKRLGLNESQPHADQLMVPIHHSLDKIVVDASALSLALDVSDVPLTRMEGTSDVEFDTADITTALSVTLTSFDTVTPLSVDDYEVMGTDD</sequence>
<evidence type="ECO:0008006" key="3">
    <source>
        <dbReference type="Google" id="ProtNLM"/>
    </source>
</evidence>
<gene>
    <name evidence="2" type="ORF">Tci_632704</name>
</gene>
<dbReference type="EMBL" id="BKCJ010454138">
    <property type="protein sequence ID" value="GFA60732.1"/>
    <property type="molecule type" value="Genomic_DNA"/>
</dbReference>
<name>A0A699JZ29_TANCI</name>
<accession>A0A699JZ29</accession>
<comment type="caution">
    <text evidence="2">The sequence shown here is derived from an EMBL/GenBank/DDBJ whole genome shotgun (WGS) entry which is preliminary data.</text>
</comment>
<reference evidence="2" key="1">
    <citation type="journal article" date="2019" name="Sci. Rep.">
        <title>Draft genome of Tanacetum cinerariifolium, the natural source of mosquito coil.</title>
        <authorList>
            <person name="Yamashiro T."/>
            <person name="Shiraishi A."/>
            <person name="Satake H."/>
            <person name="Nakayama K."/>
        </authorList>
    </citation>
    <scope>NUCLEOTIDE SEQUENCE</scope>
</reference>
<feature type="non-terminal residue" evidence="2">
    <location>
        <position position="1"/>
    </location>
</feature>
<evidence type="ECO:0000256" key="1">
    <source>
        <dbReference type="SAM" id="MobiDB-lite"/>
    </source>
</evidence>